<keyword evidence="4 5" id="KW-0472">Membrane</keyword>
<organism evidence="6 7">
    <name type="scientific">Nonlabens agnitus</name>
    <dbReference type="NCBI Taxonomy" id="870484"/>
    <lineage>
        <taxon>Bacteria</taxon>
        <taxon>Pseudomonadati</taxon>
        <taxon>Bacteroidota</taxon>
        <taxon>Flavobacteriia</taxon>
        <taxon>Flavobacteriales</taxon>
        <taxon>Flavobacteriaceae</taxon>
        <taxon>Nonlabens</taxon>
    </lineage>
</organism>
<protein>
    <recommendedName>
        <fullName evidence="8">DoxX-like family protein</fullName>
    </recommendedName>
</protein>
<name>A0A2S9WW54_9FLAO</name>
<evidence type="ECO:0000256" key="1">
    <source>
        <dbReference type="ARBA" id="ARBA00004141"/>
    </source>
</evidence>
<dbReference type="Pfam" id="PF13564">
    <property type="entry name" value="DoxX_2"/>
    <property type="match status" value="1"/>
</dbReference>
<evidence type="ECO:0000256" key="5">
    <source>
        <dbReference type="SAM" id="Phobius"/>
    </source>
</evidence>
<evidence type="ECO:0000313" key="7">
    <source>
        <dbReference type="Proteomes" id="UP000239532"/>
    </source>
</evidence>
<feature type="transmembrane region" description="Helical" evidence="5">
    <location>
        <begin position="5"/>
        <end position="25"/>
    </location>
</feature>
<evidence type="ECO:0000313" key="6">
    <source>
        <dbReference type="EMBL" id="PRP67712.1"/>
    </source>
</evidence>
<accession>A0A2S9WW54</accession>
<dbReference type="EMBL" id="MQUC01000003">
    <property type="protein sequence ID" value="PRP67712.1"/>
    <property type="molecule type" value="Genomic_DNA"/>
</dbReference>
<comment type="subcellular location">
    <subcellularLocation>
        <location evidence="1">Membrane</location>
        <topology evidence="1">Multi-pass membrane protein</topology>
    </subcellularLocation>
</comment>
<feature type="transmembrane region" description="Helical" evidence="5">
    <location>
        <begin position="94"/>
        <end position="110"/>
    </location>
</feature>
<dbReference type="RefSeq" id="WP_105983417.1">
    <property type="nucleotide sequence ID" value="NZ_MQUC01000003.1"/>
</dbReference>
<feature type="transmembrane region" description="Helical" evidence="5">
    <location>
        <begin position="69"/>
        <end position="88"/>
    </location>
</feature>
<proteinExistence type="predicted"/>
<evidence type="ECO:0000256" key="4">
    <source>
        <dbReference type="ARBA" id="ARBA00023136"/>
    </source>
</evidence>
<gene>
    <name evidence="6" type="ORF">BST86_11715</name>
</gene>
<keyword evidence="7" id="KW-1185">Reference proteome</keyword>
<feature type="transmembrane region" description="Helical" evidence="5">
    <location>
        <begin position="37"/>
        <end position="60"/>
    </location>
</feature>
<comment type="caution">
    <text evidence="6">The sequence shown here is derived from an EMBL/GenBank/DDBJ whole genome shotgun (WGS) entry which is preliminary data.</text>
</comment>
<dbReference type="InterPro" id="IPR032808">
    <property type="entry name" value="DoxX"/>
</dbReference>
<evidence type="ECO:0008006" key="8">
    <source>
        <dbReference type="Google" id="ProtNLM"/>
    </source>
</evidence>
<sequence length="117" mass="13100">MKYAYWIVTGLVSLILLASAGFYVFENAQVSSEFVKLGFPTWVIYPLAFAKVAAVLVILFRKNRSLTEWAYAGLFFDILLAAIAHLTIADGGQWTAVVALFMLMTSYFLGKKVRSFE</sequence>
<keyword evidence="3 5" id="KW-1133">Transmembrane helix</keyword>
<evidence type="ECO:0000256" key="3">
    <source>
        <dbReference type="ARBA" id="ARBA00022989"/>
    </source>
</evidence>
<dbReference type="GO" id="GO:0016020">
    <property type="term" value="C:membrane"/>
    <property type="evidence" value="ECO:0007669"/>
    <property type="project" value="UniProtKB-SubCell"/>
</dbReference>
<keyword evidence="2 5" id="KW-0812">Transmembrane</keyword>
<dbReference type="AlphaFoldDB" id="A0A2S9WW54"/>
<reference evidence="6 7" key="1">
    <citation type="submission" date="2016-11" db="EMBL/GenBank/DDBJ databases">
        <title>Trade-off between light-utilization and light-protection in marine flavobacteria.</title>
        <authorList>
            <person name="Kumagai Y."/>
        </authorList>
    </citation>
    <scope>NUCLEOTIDE SEQUENCE [LARGE SCALE GENOMIC DNA]</scope>
    <source>
        <strain evidence="6 7">JCM 17109</strain>
    </source>
</reference>
<dbReference type="Proteomes" id="UP000239532">
    <property type="component" value="Unassembled WGS sequence"/>
</dbReference>
<evidence type="ECO:0000256" key="2">
    <source>
        <dbReference type="ARBA" id="ARBA00022692"/>
    </source>
</evidence>
<dbReference type="OrthoDB" id="7960583at2"/>